<comment type="caution">
    <text evidence="1">The sequence shown here is derived from an EMBL/GenBank/DDBJ whole genome shotgun (WGS) entry which is preliminary data.</text>
</comment>
<protein>
    <submittedName>
        <fullName evidence="1">Uncharacterized protein</fullName>
    </submittedName>
</protein>
<dbReference type="Proteomes" id="UP001140234">
    <property type="component" value="Unassembled WGS sequence"/>
</dbReference>
<feature type="non-terminal residue" evidence="1">
    <location>
        <position position="80"/>
    </location>
</feature>
<accession>A0ACC1JIG9</accession>
<evidence type="ECO:0000313" key="1">
    <source>
        <dbReference type="EMBL" id="KAJ2758069.1"/>
    </source>
</evidence>
<name>A0ACC1JIG9_9FUNG</name>
<proteinExistence type="predicted"/>
<sequence>MAFCIHFGQAPGTGATASGASVWRTESRRRRWSSASVTASRMRRNCSAAGPSSPPSPASVGLSAASMRLFRSSTYALDLF</sequence>
<organism evidence="1 2">
    <name type="scientific">Coemansia nantahalensis</name>
    <dbReference type="NCBI Taxonomy" id="2789366"/>
    <lineage>
        <taxon>Eukaryota</taxon>
        <taxon>Fungi</taxon>
        <taxon>Fungi incertae sedis</taxon>
        <taxon>Zoopagomycota</taxon>
        <taxon>Kickxellomycotina</taxon>
        <taxon>Kickxellomycetes</taxon>
        <taxon>Kickxellales</taxon>
        <taxon>Kickxellaceae</taxon>
        <taxon>Coemansia</taxon>
    </lineage>
</organism>
<reference evidence="1" key="1">
    <citation type="submission" date="2022-07" db="EMBL/GenBank/DDBJ databases">
        <title>Phylogenomic reconstructions and comparative analyses of Kickxellomycotina fungi.</title>
        <authorList>
            <person name="Reynolds N.K."/>
            <person name="Stajich J.E."/>
            <person name="Barry K."/>
            <person name="Grigoriev I.V."/>
            <person name="Crous P."/>
            <person name="Smith M.E."/>
        </authorList>
    </citation>
    <scope>NUCLEOTIDE SEQUENCE</scope>
    <source>
        <strain evidence="1">CBS 109366</strain>
    </source>
</reference>
<gene>
    <name evidence="1" type="ORF">IWQ57_006927</name>
</gene>
<dbReference type="EMBL" id="JANBUJ010004230">
    <property type="protein sequence ID" value="KAJ2758069.1"/>
    <property type="molecule type" value="Genomic_DNA"/>
</dbReference>
<evidence type="ECO:0000313" key="2">
    <source>
        <dbReference type="Proteomes" id="UP001140234"/>
    </source>
</evidence>
<keyword evidence="2" id="KW-1185">Reference proteome</keyword>